<comment type="caution">
    <text evidence="3">The sequence shown here is derived from an EMBL/GenBank/DDBJ whole genome shotgun (WGS) entry which is preliminary data.</text>
</comment>
<organism evidence="3 4">
    <name type="scientific">Durusdinium trenchii</name>
    <dbReference type="NCBI Taxonomy" id="1381693"/>
    <lineage>
        <taxon>Eukaryota</taxon>
        <taxon>Sar</taxon>
        <taxon>Alveolata</taxon>
        <taxon>Dinophyceae</taxon>
        <taxon>Suessiales</taxon>
        <taxon>Symbiodiniaceae</taxon>
        <taxon>Durusdinium</taxon>
    </lineage>
</organism>
<dbReference type="PANTHER" id="PTHR33050">
    <property type="entry name" value="REVERSE TRANSCRIPTASE DOMAIN-CONTAINING PROTEIN"/>
    <property type="match status" value="1"/>
</dbReference>
<feature type="region of interest" description="Disordered" evidence="1">
    <location>
        <begin position="683"/>
        <end position="709"/>
    </location>
</feature>
<dbReference type="InterPro" id="IPR052055">
    <property type="entry name" value="Hepadnavirus_pol/RT"/>
</dbReference>
<dbReference type="Pfam" id="PF00078">
    <property type="entry name" value="RVT_1"/>
    <property type="match status" value="1"/>
</dbReference>
<evidence type="ECO:0000313" key="3">
    <source>
        <dbReference type="EMBL" id="CAK9017376.1"/>
    </source>
</evidence>
<reference evidence="3 4" key="1">
    <citation type="submission" date="2024-02" db="EMBL/GenBank/DDBJ databases">
        <authorList>
            <person name="Chen Y."/>
            <person name="Shah S."/>
            <person name="Dougan E. K."/>
            <person name="Thang M."/>
            <person name="Chan C."/>
        </authorList>
    </citation>
    <scope>NUCLEOTIDE SEQUENCE [LARGE SCALE GENOMIC DNA]</scope>
</reference>
<sequence length="1261" mass="140601">MASALDSEAAFLERLQHLGVSDPLKQELLSQGFTTFGALAFAVSTTPQALTDEALDQWIKKLTAEVLTPFQISCLRRLVFESQALAISDLQRRVEPTSDAGGLLPKKLPIAERQARQQEQEARLAGVIFSPETQPSHSLVDTCVHMIDQNVLTWLKPEECTSRAQEIQSLKRDPKVSLDSEGNLKISAKPSALTCSVATALDLRNAWQRRSLAFDQARICSFRVMETWVQHLFLTHDRVQPSGFAAVSTAQMIECDKQLFIRASNQLVGGLQVLPGAPRPLDAVLTSLMHSPDLATFLLPLPQKASQSNKPAKRQASAGASTPPPAKRPTKGKGKGRGKSQSSSPTYDLPAGCVAKTPDGKPLCFAYNRGICKFKGSGPRCARGYHLCFKAGCHKAKPYHECGHSADVDHVLCNAKVPVVLLDLTTAGHQRLLLDLLKQCPPAYVHFGLPCGTASRARDRPISAAHQQAGAPCPPPLRSADFPPGLPSISAESISGIRLQKANALYDFALIIFQMLLPRRTIFSFEKPARSWFWSAMLALARQKGDPDLITAWDRLEDINFHACCHGGSRKKDTRFKATPGVFTKLNAICQNDHPHEPFALRFESGRWVFDTGSEAAYPALLAERMAAAVKSHLLSQGQAFPDRPPLRTQTLALQHRQHKSRPQLIPEFAQIVWLPDDAPIPSQGKLLPPGSHGGKVPEEHEPPDSKRVGIFHTPEEFVAKAMMAKHPMDERGIEKITLEALDFVMNSDPKLVDIEKKKNILKARILAKRLEAEESVLHKNLDPSVQKVVQDKKILLWKKLLEEANYDDMEVIKFMTEGVPLVGTHDHPECFKKKIKMAEISEEQLRSTARWRRKALIARRPQTEEPGFAEHLRETASEEVDLGFLQGPFKSEEEVTAIFGHDNWSAQLNAAYTSTICLELQDADYVIALATLLGEKPDLKWMGKCLDLSKAYKQLPVKPEHRDLAVVHFKSPDNENLFYVPNSLTFGSTAAVFAFNRVSRSLWFLLNTYLKIPSACYFDDFPLFSPTSSAERTDAQVSEFLNLLGWRHSQTGAKGLPFAESFDVLGFTLNLDQLKEGGGLILENKPGRVDKMKQKIFQVKENGIMKLHEAQELHGLLNFACGYFAGRQLRYACQRIFGFVEQGRSGGEPLRVWCDELLTLLEQSKPRCIPRVPKIHSILIFTDGSYESHVGGLGACIFDLASDERFVFESEAPKNLLDRWAKAVGDQLICQIELFVMVLVRWEFRHRLAFRRALLFVDNE</sequence>
<dbReference type="SUPFAM" id="SSF56672">
    <property type="entry name" value="DNA/RNA polymerases"/>
    <property type="match status" value="1"/>
</dbReference>
<dbReference type="InterPro" id="IPR000477">
    <property type="entry name" value="RT_dom"/>
</dbReference>
<dbReference type="EMBL" id="CAXAMN010006358">
    <property type="protein sequence ID" value="CAK9017376.1"/>
    <property type="molecule type" value="Genomic_DNA"/>
</dbReference>
<dbReference type="Proteomes" id="UP001642484">
    <property type="component" value="Unassembled WGS sequence"/>
</dbReference>
<feature type="compositionally biased region" description="Basic and acidic residues" evidence="1">
    <location>
        <begin position="696"/>
        <end position="709"/>
    </location>
</feature>
<feature type="compositionally biased region" description="Basic residues" evidence="1">
    <location>
        <begin position="328"/>
        <end position="338"/>
    </location>
</feature>
<protein>
    <recommendedName>
        <fullName evidence="2">Reverse transcriptase domain-containing protein</fullName>
    </recommendedName>
</protein>
<proteinExistence type="predicted"/>
<evidence type="ECO:0000256" key="1">
    <source>
        <dbReference type="SAM" id="MobiDB-lite"/>
    </source>
</evidence>
<keyword evidence="4" id="KW-1185">Reference proteome</keyword>
<dbReference type="InterPro" id="IPR043502">
    <property type="entry name" value="DNA/RNA_pol_sf"/>
</dbReference>
<feature type="region of interest" description="Disordered" evidence="1">
    <location>
        <begin position="305"/>
        <end position="346"/>
    </location>
</feature>
<name>A0ABP0JSY1_9DINO</name>
<accession>A0ABP0JSY1</accession>
<evidence type="ECO:0000259" key="2">
    <source>
        <dbReference type="Pfam" id="PF00078"/>
    </source>
</evidence>
<gene>
    <name evidence="3" type="ORF">CCMP2556_LOCUS12857</name>
</gene>
<dbReference type="PANTHER" id="PTHR33050:SF7">
    <property type="entry name" value="RIBONUCLEASE H"/>
    <property type="match status" value="1"/>
</dbReference>
<feature type="domain" description="Reverse transcriptase" evidence="2">
    <location>
        <begin position="940"/>
        <end position="1069"/>
    </location>
</feature>
<feature type="non-terminal residue" evidence="3">
    <location>
        <position position="1261"/>
    </location>
</feature>
<evidence type="ECO:0000313" key="4">
    <source>
        <dbReference type="Proteomes" id="UP001642484"/>
    </source>
</evidence>